<gene>
    <name evidence="2" type="ORF">GCM10010358_20710</name>
</gene>
<name>A0A918NFA6_9ACTN</name>
<comment type="caution">
    <text evidence="2">The sequence shown here is derived from an EMBL/GenBank/DDBJ whole genome shotgun (WGS) entry which is preliminary data.</text>
</comment>
<organism evidence="2 3">
    <name type="scientific">Streptomyces minutiscleroticus</name>
    <dbReference type="NCBI Taxonomy" id="68238"/>
    <lineage>
        <taxon>Bacteria</taxon>
        <taxon>Bacillati</taxon>
        <taxon>Actinomycetota</taxon>
        <taxon>Actinomycetes</taxon>
        <taxon>Kitasatosporales</taxon>
        <taxon>Streptomycetaceae</taxon>
        <taxon>Streptomyces</taxon>
    </lineage>
</organism>
<feature type="compositionally biased region" description="Low complexity" evidence="1">
    <location>
        <begin position="1"/>
        <end position="23"/>
    </location>
</feature>
<evidence type="ECO:0000313" key="2">
    <source>
        <dbReference type="EMBL" id="GGX66177.1"/>
    </source>
</evidence>
<dbReference type="EMBL" id="BMVU01000006">
    <property type="protein sequence ID" value="GGX66177.1"/>
    <property type="molecule type" value="Genomic_DNA"/>
</dbReference>
<reference evidence="2" key="1">
    <citation type="journal article" date="2014" name="Int. J. Syst. Evol. Microbiol.">
        <title>Complete genome sequence of Corynebacterium casei LMG S-19264T (=DSM 44701T), isolated from a smear-ripened cheese.</title>
        <authorList>
            <consortium name="US DOE Joint Genome Institute (JGI-PGF)"/>
            <person name="Walter F."/>
            <person name="Albersmeier A."/>
            <person name="Kalinowski J."/>
            <person name="Ruckert C."/>
        </authorList>
    </citation>
    <scope>NUCLEOTIDE SEQUENCE</scope>
    <source>
        <strain evidence="2">JCM 4790</strain>
    </source>
</reference>
<evidence type="ECO:0000256" key="1">
    <source>
        <dbReference type="SAM" id="MobiDB-lite"/>
    </source>
</evidence>
<protein>
    <submittedName>
        <fullName evidence="2">Uncharacterized protein</fullName>
    </submittedName>
</protein>
<dbReference type="Proteomes" id="UP000619244">
    <property type="component" value="Unassembled WGS sequence"/>
</dbReference>
<feature type="region of interest" description="Disordered" evidence="1">
    <location>
        <begin position="1"/>
        <end position="61"/>
    </location>
</feature>
<dbReference type="AlphaFoldDB" id="A0A918NFA6"/>
<proteinExistence type="predicted"/>
<reference evidence="2" key="2">
    <citation type="submission" date="2020-09" db="EMBL/GenBank/DDBJ databases">
        <authorList>
            <person name="Sun Q."/>
            <person name="Ohkuma M."/>
        </authorList>
    </citation>
    <scope>NUCLEOTIDE SEQUENCE</scope>
    <source>
        <strain evidence="2">JCM 4790</strain>
    </source>
</reference>
<evidence type="ECO:0000313" key="3">
    <source>
        <dbReference type="Proteomes" id="UP000619244"/>
    </source>
</evidence>
<keyword evidence="3" id="KW-1185">Reference proteome</keyword>
<sequence length="106" mass="11703">MTDVTAVAPVPSVAAVTARPRAVGPGPLRADRARTGQRQTRHPSHPRTTRGSTRPRPGRSRAHLFLVTRARVLPVQRHVCGTRVADFLVQYGKFLVRHGRTWLTPA</sequence>
<feature type="compositionally biased region" description="Basic residues" evidence="1">
    <location>
        <begin position="39"/>
        <end position="48"/>
    </location>
</feature>
<accession>A0A918NFA6</accession>